<name>A0A1L1P8N6_HYDIT</name>
<dbReference type="GO" id="GO:0005886">
    <property type="term" value="C:plasma membrane"/>
    <property type="evidence" value="ECO:0007669"/>
    <property type="project" value="UniProtKB-SubCell"/>
</dbReference>
<dbReference type="Proteomes" id="UP000028878">
    <property type="component" value="Unassembled WGS sequence"/>
</dbReference>
<evidence type="ECO:0000256" key="1">
    <source>
        <dbReference type="ARBA" id="ARBA00004651"/>
    </source>
</evidence>
<comment type="similarity">
    <text evidence="2">Belongs to the UPF0410 family.</text>
</comment>
<evidence type="ECO:0000256" key="3">
    <source>
        <dbReference type="ARBA" id="ARBA00022475"/>
    </source>
</evidence>
<proteinExistence type="inferred from homology"/>
<dbReference type="RefSeq" id="WP_035620202.1">
    <property type="nucleotide sequence ID" value="NZ_CCAE010000002.1"/>
</dbReference>
<comment type="subcellular location">
    <subcellularLocation>
        <location evidence="1">Cell membrane</location>
        <topology evidence="1">Multi-pass membrane protein</topology>
    </subcellularLocation>
</comment>
<evidence type="ECO:0000256" key="4">
    <source>
        <dbReference type="ARBA" id="ARBA00022692"/>
    </source>
</evidence>
<keyword evidence="6 7" id="KW-0472">Membrane</keyword>
<keyword evidence="5 7" id="KW-1133">Transmembrane helix</keyword>
<dbReference type="EMBL" id="CCAE010000002">
    <property type="protein sequence ID" value="CDN86132.1"/>
    <property type="molecule type" value="Genomic_DNA"/>
</dbReference>
<keyword evidence="4 7" id="KW-0812">Transmembrane</keyword>
<keyword evidence="9" id="KW-1185">Reference proteome</keyword>
<dbReference type="AlphaFoldDB" id="A0A1L1P8N6"/>
<sequence length="89" mass="9548">MNLVTWLIVGGVIGWLANMLLWSNERQGLIVNVFVGMVGAIAGGWLLSPLLGAGTLSPEHFSLPALLVSFFGAAILLAFVDLFRHDDAR</sequence>
<accession>A0A1L1P8N6</accession>
<evidence type="ECO:0000256" key="6">
    <source>
        <dbReference type="ARBA" id="ARBA00023136"/>
    </source>
</evidence>
<dbReference type="PANTHER" id="PTHR33884">
    <property type="entry name" value="UPF0410 PROTEIN YMGE"/>
    <property type="match status" value="1"/>
</dbReference>
<feature type="transmembrane region" description="Helical" evidence="7">
    <location>
        <begin position="63"/>
        <end position="83"/>
    </location>
</feature>
<dbReference type="Pfam" id="PF04226">
    <property type="entry name" value="Transgly_assoc"/>
    <property type="match status" value="1"/>
</dbReference>
<reference evidence="9" key="2">
    <citation type="submission" date="2014-11" db="EMBL/GenBank/DDBJ databases">
        <title>Draft genome sequence of Hydrogenophaga intermedia S1.</title>
        <authorList>
            <person name="Gan H.M."/>
            <person name="Chew T.H."/>
            <person name="Stolz A."/>
        </authorList>
    </citation>
    <scope>NUCLEOTIDE SEQUENCE [LARGE SCALE GENOMIC DNA]</scope>
    <source>
        <strain evidence="9">S1</strain>
    </source>
</reference>
<evidence type="ECO:0000313" key="9">
    <source>
        <dbReference type="Proteomes" id="UP000028878"/>
    </source>
</evidence>
<dbReference type="PANTHER" id="PTHR33884:SF3">
    <property type="entry name" value="UPF0410 PROTEIN YMGE"/>
    <property type="match status" value="1"/>
</dbReference>
<organism evidence="8 9">
    <name type="scientific">Hydrogenophaga intermedia</name>
    <dbReference type="NCBI Taxonomy" id="65786"/>
    <lineage>
        <taxon>Bacteria</taxon>
        <taxon>Pseudomonadati</taxon>
        <taxon>Pseudomonadota</taxon>
        <taxon>Betaproteobacteria</taxon>
        <taxon>Burkholderiales</taxon>
        <taxon>Comamonadaceae</taxon>
        <taxon>Hydrogenophaga</taxon>
    </lineage>
</organism>
<reference evidence="9" key="1">
    <citation type="submission" date="2014-02" db="EMBL/GenBank/DDBJ databases">
        <authorList>
            <person name="Gan H."/>
        </authorList>
    </citation>
    <scope>NUCLEOTIDE SEQUENCE [LARGE SCALE GENOMIC DNA]</scope>
    <source>
        <strain evidence="9">S1</strain>
    </source>
</reference>
<protein>
    <submittedName>
        <fullName evidence="8">Putative transglycosylase associated protein</fullName>
    </submittedName>
</protein>
<feature type="transmembrane region" description="Helical" evidence="7">
    <location>
        <begin position="29"/>
        <end position="51"/>
    </location>
</feature>
<evidence type="ECO:0000256" key="2">
    <source>
        <dbReference type="ARBA" id="ARBA00011006"/>
    </source>
</evidence>
<evidence type="ECO:0000256" key="7">
    <source>
        <dbReference type="SAM" id="Phobius"/>
    </source>
</evidence>
<keyword evidence="3" id="KW-1003">Cell membrane</keyword>
<gene>
    <name evidence="8" type="ORF">BN948_00532</name>
</gene>
<evidence type="ECO:0000313" key="8">
    <source>
        <dbReference type="EMBL" id="CDN86132.1"/>
    </source>
</evidence>
<feature type="transmembrane region" description="Helical" evidence="7">
    <location>
        <begin position="6"/>
        <end position="22"/>
    </location>
</feature>
<evidence type="ECO:0000256" key="5">
    <source>
        <dbReference type="ARBA" id="ARBA00022989"/>
    </source>
</evidence>
<dbReference type="InterPro" id="IPR007341">
    <property type="entry name" value="Transgly_assoc"/>
</dbReference>